<sequence>MVDSVEAIQAPKPGEAISPEIYSASTRENQRDVNPGSEESVLKSPKTPILARIVWTDETHNLYLSFMESSFVDQLYINENRSNDLLGCLHIAIRNPTTKDLALGSNFLVSCQLKVLQKGCWQTHNFDPKRIRFEIKNESWHLLENPWIQHFTSRSRRLNQMDSNELTSRARHSGRPTRPIQQHPFCPRNWHRHPRGGNAEVSDQNFVDMESEEEHRTRTARAKRAKTESNSSLHPRR</sequence>
<feature type="region of interest" description="Disordered" evidence="1">
    <location>
        <begin position="164"/>
        <end position="237"/>
    </location>
</feature>
<dbReference type="Gramene" id="Ma05_t05410.1">
    <property type="protein sequence ID" value="Ma05_p05410.1"/>
    <property type="gene ID" value="Ma05_g05410"/>
</dbReference>
<evidence type="ECO:0000313" key="3">
    <source>
        <dbReference type="EnsemblPlants" id="Ma05_p05410.1"/>
    </source>
</evidence>
<reference evidence="3" key="2">
    <citation type="submission" date="2021-05" db="UniProtKB">
        <authorList>
            <consortium name="EnsemblPlants"/>
        </authorList>
    </citation>
    <scope>IDENTIFICATION</scope>
    <source>
        <strain evidence="3">subsp. malaccensis</strain>
    </source>
</reference>
<dbReference type="OMA" id="NITHKHT"/>
<feature type="compositionally biased region" description="Polar residues" evidence="1">
    <location>
        <begin position="228"/>
        <end position="237"/>
    </location>
</feature>
<evidence type="ECO:0000313" key="4">
    <source>
        <dbReference type="Proteomes" id="UP000012960"/>
    </source>
</evidence>
<dbReference type="KEGG" id="mus:103984031"/>
<dbReference type="EMBL" id="HG996470">
    <property type="protein sequence ID" value="CAG1837599.1"/>
    <property type="molecule type" value="Genomic_DNA"/>
</dbReference>
<proteinExistence type="predicted"/>
<dbReference type="PANTHER" id="PTHR33676:SF3">
    <property type="entry name" value="COLD-REGULATED PROTEIN 27"/>
    <property type="match status" value="1"/>
</dbReference>
<protein>
    <submittedName>
        <fullName evidence="2">(wild Malaysian banana) hypothetical protein</fullName>
    </submittedName>
</protein>
<dbReference type="PANTHER" id="PTHR33676">
    <property type="entry name" value="COLD REGULATED PROTEIN 27"/>
    <property type="match status" value="1"/>
</dbReference>
<keyword evidence="4" id="KW-1185">Reference proteome</keyword>
<organism evidence="3 4">
    <name type="scientific">Musa acuminata subsp. malaccensis</name>
    <name type="common">Wild banana</name>
    <name type="synonym">Musa malaccensis</name>
    <dbReference type="NCBI Taxonomy" id="214687"/>
    <lineage>
        <taxon>Eukaryota</taxon>
        <taxon>Viridiplantae</taxon>
        <taxon>Streptophyta</taxon>
        <taxon>Embryophyta</taxon>
        <taxon>Tracheophyta</taxon>
        <taxon>Spermatophyta</taxon>
        <taxon>Magnoliopsida</taxon>
        <taxon>Liliopsida</taxon>
        <taxon>Zingiberales</taxon>
        <taxon>Musaceae</taxon>
        <taxon>Musa</taxon>
    </lineage>
</organism>
<dbReference type="InterPro" id="IPR044678">
    <property type="entry name" value="COR27/28"/>
</dbReference>
<evidence type="ECO:0000313" key="2">
    <source>
        <dbReference type="EMBL" id="CAG1837599.1"/>
    </source>
</evidence>
<dbReference type="GO" id="GO:0042752">
    <property type="term" value="P:regulation of circadian rhythm"/>
    <property type="evidence" value="ECO:0007669"/>
    <property type="project" value="InterPro"/>
</dbReference>
<dbReference type="InParanoid" id="A0A804J187"/>
<reference evidence="2" key="1">
    <citation type="submission" date="2021-03" db="EMBL/GenBank/DDBJ databases">
        <authorList>
            <consortium name="Genoscope - CEA"/>
            <person name="William W."/>
        </authorList>
    </citation>
    <scope>NUCLEOTIDE SEQUENCE</scope>
    <source>
        <strain evidence="2">Doubled-haploid Pahang</strain>
    </source>
</reference>
<dbReference type="AlphaFoldDB" id="A0A804J187"/>
<dbReference type="EnsemblPlants" id="Ma05_t05410.1">
    <property type="protein sequence ID" value="Ma05_p05410.1"/>
    <property type="gene ID" value="Ma05_g05410"/>
</dbReference>
<feature type="region of interest" description="Disordered" evidence="1">
    <location>
        <begin position="18"/>
        <end position="42"/>
    </location>
</feature>
<evidence type="ECO:0000256" key="1">
    <source>
        <dbReference type="SAM" id="MobiDB-lite"/>
    </source>
</evidence>
<dbReference type="GO" id="GO:0009409">
    <property type="term" value="P:response to cold"/>
    <property type="evidence" value="ECO:0007669"/>
    <property type="project" value="InterPro"/>
</dbReference>
<name>A0A804J187_MUSAM</name>
<dbReference type="Proteomes" id="UP000012960">
    <property type="component" value="Unplaced"/>
</dbReference>
<accession>A0A804J187</accession>
<dbReference type="OrthoDB" id="1923282at2759"/>
<gene>
    <name evidence="2" type="ORF">GSMUA_257760.1</name>
</gene>